<organism evidence="2 3">
    <name type="scientific">Brevibacillus choshinensis</name>
    <dbReference type="NCBI Taxonomy" id="54911"/>
    <lineage>
        <taxon>Bacteria</taxon>
        <taxon>Bacillati</taxon>
        <taxon>Bacillota</taxon>
        <taxon>Bacilli</taxon>
        <taxon>Bacillales</taxon>
        <taxon>Paenibacillaceae</taxon>
        <taxon>Brevibacillus</taxon>
    </lineage>
</organism>
<evidence type="ECO:0000256" key="1">
    <source>
        <dbReference type="SAM" id="Phobius"/>
    </source>
</evidence>
<proteinExistence type="predicted"/>
<dbReference type="EMBL" id="CP069127">
    <property type="protein sequence ID" value="QRG67975.1"/>
    <property type="molecule type" value="Genomic_DNA"/>
</dbReference>
<protein>
    <submittedName>
        <fullName evidence="2">YwiC-like family protein</fullName>
    </submittedName>
</protein>
<keyword evidence="3" id="KW-1185">Reference proteome</keyword>
<dbReference type="Proteomes" id="UP000596248">
    <property type="component" value="Chromosome"/>
</dbReference>
<sequence>MLSRERKAELIAAGEAKWRDSQGVVEHDFCEGHRRCCKDLLQLLAGLGLLCGFIVVNAGLVFLRQPKLGRQVLQTMLLFGAAACMFLAYPLGSSWQAFWLLAVVAVFSAASIWFIPRPTPPHKSETTKHTSQH</sequence>
<keyword evidence="1" id="KW-1133">Transmembrane helix</keyword>
<feature type="transmembrane region" description="Helical" evidence="1">
    <location>
        <begin position="97"/>
        <end position="115"/>
    </location>
</feature>
<reference evidence="2 3" key="1">
    <citation type="submission" date="2021-01" db="EMBL/GenBank/DDBJ databases">
        <title>Identification of strong promoters based on the transcriptome of Brevibacillus choshinensis.</title>
        <authorList>
            <person name="Yao D."/>
            <person name="Zhang K."/>
            <person name="Wu J."/>
        </authorList>
    </citation>
    <scope>NUCLEOTIDE SEQUENCE [LARGE SCALE GENOMIC DNA]</scope>
    <source>
        <strain evidence="2 3">HPD31-SP3</strain>
    </source>
</reference>
<accession>A0ABX7FSP0</accession>
<evidence type="ECO:0000313" key="3">
    <source>
        <dbReference type="Proteomes" id="UP000596248"/>
    </source>
</evidence>
<dbReference type="InterPro" id="IPR025576">
    <property type="entry name" value="YwiC"/>
</dbReference>
<name>A0ABX7FSP0_BRECH</name>
<keyword evidence="1" id="KW-0472">Membrane</keyword>
<dbReference type="Pfam" id="PF14256">
    <property type="entry name" value="YwiC"/>
    <property type="match status" value="1"/>
</dbReference>
<keyword evidence="1" id="KW-0812">Transmembrane</keyword>
<dbReference type="RefSeq" id="WP_203354987.1">
    <property type="nucleotide sequence ID" value="NZ_CP069127.1"/>
</dbReference>
<gene>
    <name evidence="2" type="ORF">JNE38_01815</name>
</gene>
<evidence type="ECO:0000313" key="2">
    <source>
        <dbReference type="EMBL" id="QRG67975.1"/>
    </source>
</evidence>
<feature type="transmembrane region" description="Helical" evidence="1">
    <location>
        <begin position="43"/>
        <end position="63"/>
    </location>
</feature>
<feature type="transmembrane region" description="Helical" evidence="1">
    <location>
        <begin position="75"/>
        <end position="91"/>
    </location>
</feature>